<dbReference type="Pfam" id="PF03009">
    <property type="entry name" value="GDPD"/>
    <property type="match status" value="1"/>
</dbReference>
<feature type="domain" description="GP-PDE" evidence="2">
    <location>
        <begin position="681"/>
        <end position="753"/>
    </location>
</feature>
<dbReference type="InterPro" id="IPR030395">
    <property type="entry name" value="GP_PDE_dom"/>
</dbReference>
<keyword evidence="1" id="KW-1133">Transmembrane helix</keyword>
<dbReference type="InterPro" id="IPR032260">
    <property type="entry name" value="DUF5060"/>
</dbReference>
<evidence type="ECO:0000259" key="2">
    <source>
        <dbReference type="Pfam" id="PF03009"/>
    </source>
</evidence>
<evidence type="ECO:0000256" key="1">
    <source>
        <dbReference type="SAM" id="Phobius"/>
    </source>
</evidence>
<evidence type="ECO:0000313" key="4">
    <source>
        <dbReference type="EMBL" id="VAW59967.1"/>
    </source>
</evidence>
<dbReference type="GO" id="GO:0006629">
    <property type="term" value="P:lipid metabolic process"/>
    <property type="evidence" value="ECO:0007669"/>
    <property type="project" value="InterPro"/>
</dbReference>
<keyword evidence="1" id="KW-0472">Membrane</keyword>
<dbReference type="Gene3D" id="3.20.20.190">
    <property type="entry name" value="Phosphatidylinositol (PI) phosphodiesterase"/>
    <property type="match status" value="1"/>
</dbReference>
<proteinExistence type="predicted"/>
<dbReference type="SUPFAM" id="SSF51695">
    <property type="entry name" value="PLC-like phosphodiesterases"/>
    <property type="match status" value="1"/>
</dbReference>
<protein>
    <recommendedName>
        <fullName evidence="5">GP-PDE domain-containing protein</fullName>
    </recommendedName>
</protein>
<feature type="domain" description="DUF5060" evidence="3">
    <location>
        <begin position="64"/>
        <end position="122"/>
    </location>
</feature>
<dbReference type="Pfam" id="PF17957">
    <property type="entry name" value="Big_7"/>
    <property type="match status" value="1"/>
</dbReference>
<dbReference type="InterPro" id="IPR017946">
    <property type="entry name" value="PLC-like_Pdiesterase_TIM-brl"/>
</dbReference>
<dbReference type="Gene3D" id="3.20.20.80">
    <property type="entry name" value="Glycosidases"/>
    <property type="match status" value="1"/>
</dbReference>
<organism evidence="4">
    <name type="scientific">hydrothermal vent metagenome</name>
    <dbReference type="NCBI Taxonomy" id="652676"/>
    <lineage>
        <taxon>unclassified sequences</taxon>
        <taxon>metagenomes</taxon>
        <taxon>ecological metagenomes</taxon>
    </lineage>
</organism>
<dbReference type="GO" id="GO:0008081">
    <property type="term" value="F:phosphoric diester hydrolase activity"/>
    <property type="evidence" value="ECO:0007669"/>
    <property type="project" value="InterPro"/>
</dbReference>
<keyword evidence="1" id="KW-0812">Transmembrane</keyword>
<dbReference type="Gene3D" id="2.60.40.10">
    <property type="entry name" value="Immunoglobulins"/>
    <property type="match status" value="2"/>
</dbReference>
<name>A0A3B0XAL8_9ZZZZ</name>
<dbReference type="Pfam" id="PF16586">
    <property type="entry name" value="DUF5060"/>
    <property type="match status" value="1"/>
</dbReference>
<feature type="non-terminal residue" evidence="4">
    <location>
        <position position="1335"/>
    </location>
</feature>
<reference evidence="4" key="1">
    <citation type="submission" date="2018-06" db="EMBL/GenBank/DDBJ databases">
        <authorList>
            <person name="Zhirakovskaya E."/>
        </authorList>
    </citation>
    <scope>NUCLEOTIDE SEQUENCE</scope>
</reference>
<dbReference type="InterPro" id="IPR013783">
    <property type="entry name" value="Ig-like_fold"/>
</dbReference>
<dbReference type="EMBL" id="UOFG01000102">
    <property type="protein sequence ID" value="VAW59967.1"/>
    <property type="molecule type" value="Genomic_DNA"/>
</dbReference>
<accession>A0A3B0XAL8</accession>
<sequence>MCNKTENSSGGQCIKDKGFFYNIISQCFILLLLLNSSVSWSANFTRQGIGTSVDSAKLLSIHEIVLNTGDGNVVNPFDTNLTVTFKSPDKSITVNGFYDGNNTWRARTYIDVAGNWSWTSRSSDPGLNGKNGSFSATNSPLSGKLRKHSRNLQQWMGDNKQPIVAMSDTPYLLFNDDCSANFNPGCNENLFHRYVEQISAKGINLLRVGLGGGYSRWAPGARASNGRYPRANWIHDGTNYSRFDLKQLQKTDERLAWLLDNYPGIYITSHLLPKNNTPGDQWYADLSADQRHKTIKYLVARYAAWPQLLFLIERDVLHTCAGGGRPPVGCIDQNASTRNNLKLSREVGACIAQKNVQNDSCNSTVEVISDPWGTMLGSSEKPREPNLLATPSDFSIWSTFLEVQSLGGIDGSAVDEYYGPANGLAQYPPVHVVHGEDIYENPHFSPDNDRYIKDPEYYYRRIFWSVLLSGGTPTYGSKYKSLIPYDETGSTPYFYENSTATNSDQLVGLDTVKPIRDFFTSKNIDLADYSADDSCAKLTNPANYAPQGDSGPSRVQCIHNDIQAFILYHPNALSPNESGTGEKTSSSIHDIASVTGKEQFDSRRFATLNKQSTPGIQVDLRLAAGITYNVKWFHPIEGVEYDGGQIIGGKWTRFIPPAAFLGTDAVLYLEGVNVIPPVLAHRGGGQLSANINAGWAPENTMAAFRKSIASGINMETDLNFTRDNEIILLHGDDLSITTDCTGSPTARSLAFISRTANAGAGCDAAANGGWASEYSFEPVPVFSTLLDEFKADAKPGTVIVADTHLLFNRVVMIDRLLQALDQTDMFDRVHLQVYTLAQAELLRAKAIELFGNYNMLKLAIWVNRDTQLLKDAVASGFIMEIHARASIVSQAAGLPDNIRYVGQDANWQNSNVDAVGTNLPDVFIGNYYGDIPDVVIAEPLNNAKINTGDITVKADYGDSDKSVIQIEFFQGSQSIGVDTTAPYQITWRNVASGNYSLSAVITDEVAGAVKTKTSAAVNITVGTPTTPPVPKPPVPPVPKPPVPPVEPPVTVEKTLTESFTNNSTADYRISDSGSANNRERIAYSDSTGFGWGAYNAETAGTGALIVMRDNDDIRIKDTTRNSTNANRPDTYLYTLFSSGAANADLTPTDLIDLSGANAAITIETTVVAPGQQLRLLLRDRNDDWYLSDNAVSVARNTVQSYDVSGFSWQKVAANIAADMNELDSGGESIMLTEAGSNPDFSEVTGGGFYIQQGFSAITDELRIRSFAWSGNEVASVPPVITPVPEPPVVNPPVNIPQAIAESFTNNSTADYRISNSGSANNRELIAYSDETGFGW</sequence>
<evidence type="ECO:0000259" key="3">
    <source>
        <dbReference type="Pfam" id="PF16586"/>
    </source>
</evidence>
<gene>
    <name evidence="4" type="ORF">MNBD_GAMMA11-878</name>
</gene>
<evidence type="ECO:0008006" key="5">
    <source>
        <dbReference type="Google" id="ProtNLM"/>
    </source>
</evidence>
<feature type="transmembrane region" description="Helical" evidence="1">
    <location>
        <begin position="20"/>
        <end position="42"/>
    </location>
</feature>